<evidence type="ECO:0000313" key="2">
    <source>
        <dbReference type="EMBL" id="KAI9559418.1"/>
    </source>
</evidence>
<evidence type="ECO:0000313" key="3">
    <source>
        <dbReference type="Proteomes" id="UP000820818"/>
    </source>
</evidence>
<dbReference type="AlphaFoldDB" id="A0AAD5LBZ1"/>
<name>A0AAD5LBZ1_9CRUS</name>
<gene>
    <name evidence="2" type="ORF">GHT06_013406</name>
</gene>
<organism evidence="2 3">
    <name type="scientific">Daphnia sinensis</name>
    <dbReference type="NCBI Taxonomy" id="1820382"/>
    <lineage>
        <taxon>Eukaryota</taxon>
        <taxon>Metazoa</taxon>
        <taxon>Ecdysozoa</taxon>
        <taxon>Arthropoda</taxon>
        <taxon>Crustacea</taxon>
        <taxon>Branchiopoda</taxon>
        <taxon>Diplostraca</taxon>
        <taxon>Cladocera</taxon>
        <taxon>Anomopoda</taxon>
        <taxon>Daphniidae</taxon>
        <taxon>Daphnia</taxon>
        <taxon>Daphnia similis group</taxon>
    </lineage>
</organism>
<sequence length="138" mass="14606">MPRHNQCCYTERAEVKHRQKEAAGETEQPDLAGPAGGTGSVGEALPYSEVLLAEDAKPDGEPDISGEAKAVGYAEPAGEVEPVWKLVLPSSTTSSITAIAINTLCIKKWVKWRLGPWVCFCDDASAGSTLEQVHIAGG</sequence>
<feature type="region of interest" description="Disordered" evidence="1">
    <location>
        <begin position="1"/>
        <end position="42"/>
    </location>
</feature>
<dbReference type="Proteomes" id="UP000820818">
    <property type="component" value="Linkage Group LG4"/>
</dbReference>
<protein>
    <submittedName>
        <fullName evidence="2">Uncharacterized protein</fullName>
    </submittedName>
</protein>
<feature type="compositionally biased region" description="Basic and acidic residues" evidence="1">
    <location>
        <begin position="11"/>
        <end position="23"/>
    </location>
</feature>
<proteinExistence type="predicted"/>
<reference evidence="2 3" key="1">
    <citation type="submission" date="2022-05" db="EMBL/GenBank/DDBJ databases">
        <title>A multi-omics perspective on studying reproductive biology in Daphnia sinensis.</title>
        <authorList>
            <person name="Jia J."/>
        </authorList>
    </citation>
    <scope>NUCLEOTIDE SEQUENCE [LARGE SCALE GENOMIC DNA]</scope>
    <source>
        <strain evidence="2 3">WSL</strain>
    </source>
</reference>
<accession>A0AAD5LBZ1</accession>
<dbReference type="EMBL" id="WJBH02000004">
    <property type="protein sequence ID" value="KAI9559418.1"/>
    <property type="molecule type" value="Genomic_DNA"/>
</dbReference>
<comment type="caution">
    <text evidence="2">The sequence shown here is derived from an EMBL/GenBank/DDBJ whole genome shotgun (WGS) entry which is preliminary data.</text>
</comment>
<keyword evidence="3" id="KW-1185">Reference proteome</keyword>
<evidence type="ECO:0000256" key="1">
    <source>
        <dbReference type="SAM" id="MobiDB-lite"/>
    </source>
</evidence>